<dbReference type="Gene3D" id="1.20.1280.50">
    <property type="match status" value="1"/>
</dbReference>
<gene>
    <name evidence="2" type="ORF">RDWZM_008833</name>
</gene>
<dbReference type="InterPro" id="IPR001810">
    <property type="entry name" value="F-box_dom"/>
</dbReference>
<organism evidence="2 3">
    <name type="scientific">Blomia tropicalis</name>
    <name type="common">Mite</name>
    <dbReference type="NCBI Taxonomy" id="40697"/>
    <lineage>
        <taxon>Eukaryota</taxon>
        <taxon>Metazoa</taxon>
        <taxon>Ecdysozoa</taxon>
        <taxon>Arthropoda</taxon>
        <taxon>Chelicerata</taxon>
        <taxon>Arachnida</taxon>
        <taxon>Acari</taxon>
        <taxon>Acariformes</taxon>
        <taxon>Sarcoptiformes</taxon>
        <taxon>Astigmata</taxon>
        <taxon>Glycyphagoidea</taxon>
        <taxon>Echimyopodidae</taxon>
        <taxon>Blomia</taxon>
    </lineage>
</organism>
<sequence length="662" mass="74676">MNESIGNGRASFSMVPPLSKNSLNEGYVGVSMSKQLTKNPNVGTFTPNKVQQNSFRYMNYQNTKNSFGVSGEHNNGRHTSFHEKNNFQHNFPRKQTPGSLLKNVTSSSKMLINQETNGDQSIRNQSFYDTGANAYRQLNSTPYSTKLLEEKLNAIMAMTENTSNLKKATTSVGSNKYAKYLTKNTSILNSFGNNLSSLTKIFDYLDTRDIICLKQTSRFWYKISSIAPIWSKLRFRGLSINDWQHLSNKIIGSNLVTLLDFDGVRVSSTLPMSNETSPPSSVSNGISKVTMRRKKICAFWRNFSVLHHHLNSIQVLKFGTVPLFVIQELVKLSESQSSNPFSSMKTFSISNLFDHTKNPDLPLCLADVFPSMITFNSVESLRLESKNGFVFGESEAEGNREELIQSVVNILKQFKNLISFSITSIRGSTSTEFTKLLDGIDLEKIKFLELGSCSNWFNGNNESKNENPATLLSKCPNVRILKLVDLEINMKSWPLVELFESMIVVERLTFENIRIYDTAYSMWFSLTAIFRSLPLMDLRFVTSDAFTNRAIFEAIRSLVSTQKRSLQINWLVTVNVDDAGHCFVSLSSLGFSSGPNSSIDFMKCYIANLRSETSDEPLYQVVEAENLVMVEISTLADLLNRDINLNSFSRNEPKVTVKIIPQ</sequence>
<keyword evidence="3" id="KW-1185">Reference proteome</keyword>
<protein>
    <recommendedName>
        <fullName evidence="1">F-box domain-containing protein</fullName>
    </recommendedName>
</protein>
<dbReference type="InterPro" id="IPR036047">
    <property type="entry name" value="F-box-like_dom_sf"/>
</dbReference>
<feature type="domain" description="F-box" evidence="1">
    <location>
        <begin position="198"/>
        <end position="236"/>
    </location>
</feature>
<evidence type="ECO:0000259" key="1">
    <source>
        <dbReference type="Pfam" id="PF12937"/>
    </source>
</evidence>
<dbReference type="Proteomes" id="UP001142055">
    <property type="component" value="Chromosome 3"/>
</dbReference>
<comment type="caution">
    <text evidence="2">The sequence shown here is derived from an EMBL/GenBank/DDBJ whole genome shotgun (WGS) entry which is preliminary data.</text>
</comment>
<dbReference type="AlphaFoldDB" id="A0A9Q0RLT4"/>
<proteinExistence type="predicted"/>
<evidence type="ECO:0000313" key="2">
    <source>
        <dbReference type="EMBL" id="KAJ6217676.1"/>
    </source>
</evidence>
<evidence type="ECO:0000313" key="3">
    <source>
        <dbReference type="Proteomes" id="UP001142055"/>
    </source>
</evidence>
<name>A0A9Q0RLT4_BLOTA</name>
<accession>A0A9Q0RLT4</accession>
<dbReference type="Pfam" id="PF12937">
    <property type="entry name" value="F-box-like"/>
    <property type="match status" value="1"/>
</dbReference>
<dbReference type="EMBL" id="JAPWDV010000003">
    <property type="protein sequence ID" value="KAJ6217676.1"/>
    <property type="molecule type" value="Genomic_DNA"/>
</dbReference>
<reference evidence="2" key="1">
    <citation type="submission" date="2022-12" db="EMBL/GenBank/DDBJ databases">
        <title>Genome assemblies of Blomia tropicalis.</title>
        <authorList>
            <person name="Cui Y."/>
        </authorList>
    </citation>
    <scope>NUCLEOTIDE SEQUENCE</scope>
    <source>
        <tissue evidence="2">Adult mites</tissue>
    </source>
</reference>
<dbReference type="SUPFAM" id="SSF81383">
    <property type="entry name" value="F-box domain"/>
    <property type="match status" value="1"/>
</dbReference>
<dbReference type="CDD" id="cd09917">
    <property type="entry name" value="F-box_SF"/>
    <property type="match status" value="1"/>
</dbReference>